<feature type="compositionally biased region" description="Basic residues" evidence="1">
    <location>
        <begin position="18"/>
        <end position="30"/>
    </location>
</feature>
<dbReference type="InterPro" id="IPR015422">
    <property type="entry name" value="PyrdxlP-dep_Trfase_small"/>
</dbReference>
<feature type="compositionally biased region" description="Low complexity" evidence="1">
    <location>
        <begin position="31"/>
        <end position="49"/>
    </location>
</feature>
<evidence type="ECO:0000256" key="1">
    <source>
        <dbReference type="SAM" id="MobiDB-lite"/>
    </source>
</evidence>
<protein>
    <submittedName>
        <fullName evidence="2">Predicted protein</fullName>
    </submittedName>
</protein>
<proteinExistence type="predicted"/>
<evidence type="ECO:0000313" key="2">
    <source>
        <dbReference type="EMBL" id="EEH52991.1"/>
    </source>
</evidence>
<reference evidence="2 3" key="1">
    <citation type="journal article" date="2009" name="Science">
        <title>Green evolution and dynamic adaptations revealed by genomes of the marine picoeukaryotes Micromonas.</title>
        <authorList>
            <person name="Worden A.Z."/>
            <person name="Lee J.H."/>
            <person name="Mock T."/>
            <person name="Rouze P."/>
            <person name="Simmons M.P."/>
            <person name="Aerts A.L."/>
            <person name="Allen A.E."/>
            <person name="Cuvelier M.L."/>
            <person name="Derelle E."/>
            <person name="Everett M.V."/>
            <person name="Foulon E."/>
            <person name="Grimwood J."/>
            <person name="Gundlach H."/>
            <person name="Henrissat B."/>
            <person name="Napoli C."/>
            <person name="McDonald S.M."/>
            <person name="Parker M.S."/>
            <person name="Rombauts S."/>
            <person name="Salamov A."/>
            <person name="Von Dassow P."/>
            <person name="Badger J.H."/>
            <person name="Coutinho P.M."/>
            <person name="Demir E."/>
            <person name="Dubchak I."/>
            <person name="Gentemann C."/>
            <person name="Eikrem W."/>
            <person name="Gready J.E."/>
            <person name="John U."/>
            <person name="Lanier W."/>
            <person name="Lindquist E.A."/>
            <person name="Lucas S."/>
            <person name="Mayer K.F."/>
            <person name="Moreau H."/>
            <person name="Not F."/>
            <person name="Otillar R."/>
            <person name="Panaud O."/>
            <person name="Pangilinan J."/>
            <person name="Paulsen I."/>
            <person name="Piegu B."/>
            <person name="Poliakov A."/>
            <person name="Robbens S."/>
            <person name="Schmutz J."/>
            <person name="Toulza E."/>
            <person name="Wyss T."/>
            <person name="Zelensky A."/>
            <person name="Zhou K."/>
            <person name="Armbrust E.V."/>
            <person name="Bhattacharya D."/>
            <person name="Goodenough U.W."/>
            <person name="Van de Peer Y."/>
            <person name="Grigoriev I.V."/>
        </authorList>
    </citation>
    <scope>NUCLEOTIDE SEQUENCE [LARGE SCALE GENOMIC DNA]</scope>
    <source>
        <strain evidence="2 3">CCMP1545</strain>
    </source>
</reference>
<organism evidence="3">
    <name type="scientific">Micromonas pusilla (strain CCMP1545)</name>
    <name type="common">Picoplanktonic green alga</name>
    <dbReference type="NCBI Taxonomy" id="564608"/>
    <lineage>
        <taxon>Eukaryota</taxon>
        <taxon>Viridiplantae</taxon>
        <taxon>Chlorophyta</taxon>
        <taxon>Mamiellophyceae</taxon>
        <taxon>Mamiellales</taxon>
        <taxon>Mamiellaceae</taxon>
        <taxon>Micromonas</taxon>
    </lineage>
</organism>
<gene>
    <name evidence="2" type="ORF">MICPUCDRAFT_52673</name>
</gene>
<dbReference type="RefSeq" id="XP_003063052.1">
    <property type="nucleotide sequence ID" value="XM_003063006.1"/>
</dbReference>
<dbReference type="STRING" id="564608.C1N4T4"/>
<dbReference type="AlphaFoldDB" id="C1N4T4"/>
<dbReference type="OMA" id="KFLHGRW"/>
<dbReference type="SUPFAM" id="SSF53383">
    <property type="entry name" value="PLP-dependent transferases"/>
    <property type="match status" value="1"/>
</dbReference>
<dbReference type="Gene3D" id="3.90.1150.10">
    <property type="entry name" value="Aspartate Aminotransferase, domain 1"/>
    <property type="match status" value="1"/>
</dbReference>
<dbReference type="GeneID" id="9688288"/>
<dbReference type="KEGG" id="mpp:MICPUCDRAFT_52673"/>
<name>C1N4T4_MICPC</name>
<dbReference type="InterPro" id="IPR015424">
    <property type="entry name" value="PyrdxlP-dep_Trfase"/>
</dbReference>
<accession>C1N4T4</accession>
<dbReference type="Proteomes" id="UP000001876">
    <property type="component" value="Unassembled WGS sequence"/>
</dbReference>
<keyword evidence="3" id="KW-1185">Reference proteome</keyword>
<feature type="region of interest" description="Disordered" evidence="1">
    <location>
        <begin position="1"/>
        <end position="58"/>
    </location>
</feature>
<dbReference type="EMBL" id="GG663747">
    <property type="protein sequence ID" value="EEH52991.1"/>
    <property type="molecule type" value="Genomic_DNA"/>
</dbReference>
<sequence length="238" mass="25379">MTSARATRAVHGVAASPRARHRPRGVRHPRASSSSSSSEDASDASSSSSPPCPPSVSIPLSNRYEVALRRHASDPFVAYENANGIVNLAECGAIPGGRDRDDDDGGDAPDLTPDELRRATLDELRDLFGVGGVVAEAAVSVASFPSDGGDLRAGGGGFVWMRLSPFTDPPDDWTGEAELWESLLETYGLLLAPGALRGAAEPGWFLCCVNGRDEEALLVGMDRLRTQLLQRKFLHGRW</sequence>
<evidence type="ECO:0000313" key="3">
    <source>
        <dbReference type="Proteomes" id="UP000001876"/>
    </source>
</evidence>
<dbReference type="OrthoDB" id="10557824at2759"/>